<feature type="region of interest" description="Disordered" evidence="1">
    <location>
        <begin position="269"/>
        <end position="292"/>
    </location>
</feature>
<dbReference type="InterPro" id="IPR031329">
    <property type="entry name" value="NEUT/ALK_ceramidase_N"/>
</dbReference>
<dbReference type="Pfam" id="PF04734">
    <property type="entry name" value="Ceramidase_alk"/>
    <property type="match status" value="1"/>
</dbReference>
<protein>
    <submittedName>
        <fullName evidence="3">Alkaline ceramidase</fullName>
    </submittedName>
</protein>
<evidence type="ECO:0000259" key="2">
    <source>
        <dbReference type="Pfam" id="PF04734"/>
    </source>
</evidence>
<dbReference type="AlphaFoldDB" id="A0A4R4V683"/>
<evidence type="ECO:0000256" key="1">
    <source>
        <dbReference type="SAM" id="MobiDB-lite"/>
    </source>
</evidence>
<organism evidence="3 4">
    <name type="scientific">Nonomuraea deserti</name>
    <dbReference type="NCBI Taxonomy" id="1848322"/>
    <lineage>
        <taxon>Bacteria</taxon>
        <taxon>Bacillati</taxon>
        <taxon>Actinomycetota</taxon>
        <taxon>Actinomycetes</taxon>
        <taxon>Streptosporangiales</taxon>
        <taxon>Streptosporangiaceae</taxon>
        <taxon>Nonomuraea</taxon>
    </lineage>
</organism>
<feature type="domain" description="Neutral/alkaline non-lysosomal ceramidase N-terminal" evidence="2">
    <location>
        <begin position="10"/>
        <end position="213"/>
    </location>
</feature>
<dbReference type="Proteomes" id="UP000295258">
    <property type="component" value="Unassembled WGS sequence"/>
</dbReference>
<reference evidence="3 4" key="1">
    <citation type="submission" date="2019-03" db="EMBL/GenBank/DDBJ databases">
        <title>Draft genome sequences of novel Actinobacteria.</title>
        <authorList>
            <person name="Sahin N."/>
            <person name="Ay H."/>
            <person name="Saygin H."/>
        </authorList>
    </citation>
    <scope>NUCLEOTIDE SEQUENCE [LARGE SCALE GENOMIC DNA]</scope>
    <source>
        <strain evidence="3 4">KC310</strain>
    </source>
</reference>
<proteinExistence type="predicted"/>
<accession>A0A4R4V683</accession>
<sequence length="462" mass="46815">MVVTGEGLLAGAAVADITPRPGGSLAGYAARTSASTAVHDPLLATAVAVSDGTTTSVVVCADLIALDPDTTRRIAGDLRERTGIPEERVAVAVTHTHAGPAVTRGGIGGVADASYVRHACSRIVAAAEAALDAMTPAVLRRGSGTLDGVASNRRGGTLTDPVVPVVRLEREDGEPIATVFSYACHPVTLGPDNLQITADWPGYARRRVESGAGGVAVFLQGCCGQLNTGHTALDSLRGAEPRPGRTFEAAERIGTQVAEAALGAATEPVTAAPTGPLTTPPGGPPAGPPAGPVTTSLAAPVADQVRGQVGGPGAGLVSVAAARVELPLGEPLPPDRLRALADEPGGVWAEWARAQLADPGPAAVEVQVAVHRWGGIPLVFLPGEPFVEFAVELRAALGDPGLLVAGYTGGVPGYLPYPETHYEAGGYEICEAHRAYGLRAAFTPEAGRLVMAAARALAGEER</sequence>
<evidence type="ECO:0000313" key="4">
    <source>
        <dbReference type="Proteomes" id="UP000295258"/>
    </source>
</evidence>
<gene>
    <name evidence="3" type="ORF">E1292_33965</name>
</gene>
<name>A0A4R4V683_9ACTN</name>
<comment type="caution">
    <text evidence="3">The sequence shown here is derived from an EMBL/GenBank/DDBJ whole genome shotgun (WGS) entry which is preliminary data.</text>
</comment>
<evidence type="ECO:0000313" key="3">
    <source>
        <dbReference type="EMBL" id="TDC98796.1"/>
    </source>
</evidence>
<dbReference type="RefSeq" id="WP_132600692.1">
    <property type="nucleotide sequence ID" value="NZ_SMKO01000129.1"/>
</dbReference>
<feature type="compositionally biased region" description="Pro residues" evidence="1">
    <location>
        <begin position="278"/>
        <end position="291"/>
    </location>
</feature>
<keyword evidence="4" id="KW-1185">Reference proteome</keyword>
<dbReference type="EMBL" id="SMKO01000129">
    <property type="protein sequence ID" value="TDC98796.1"/>
    <property type="molecule type" value="Genomic_DNA"/>
</dbReference>